<keyword evidence="4 7" id="KW-0472">Membrane</keyword>
<comment type="caution">
    <text evidence="9">The sequence shown here is derived from an EMBL/GenBank/DDBJ whole genome shotgun (WGS) entry which is preliminary data.</text>
</comment>
<evidence type="ECO:0000313" key="10">
    <source>
        <dbReference type="Proteomes" id="UP000214365"/>
    </source>
</evidence>
<accession>A0A1Q5QA68</accession>
<evidence type="ECO:0000256" key="4">
    <source>
        <dbReference type="ARBA" id="ARBA00023136"/>
    </source>
</evidence>
<feature type="region of interest" description="Disordered" evidence="6">
    <location>
        <begin position="293"/>
        <end position="314"/>
    </location>
</feature>
<keyword evidence="10" id="KW-1185">Reference proteome</keyword>
<feature type="transmembrane region" description="Helical" evidence="7">
    <location>
        <begin position="165"/>
        <end position="190"/>
    </location>
</feature>
<comment type="subcellular location">
    <subcellularLocation>
        <location evidence="1">Membrane</location>
        <topology evidence="1">Multi-pass membrane protein</topology>
    </subcellularLocation>
</comment>
<protein>
    <recommendedName>
        <fullName evidence="8">Rhodopsin domain-containing protein</fullName>
    </recommendedName>
</protein>
<comment type="similarity">
    <text evidence="5">Belongs to the SAT4 family.</text>
</comment>
<dbReference type="PANTHER" id="PTHR33048">
    <property type="entry name" value="PTH11-LIKE INTEGRAL MEMBRANE PROTEIN (AFU_ORTHOLOGUE AFUA_5G11245)"/>
    <property type="match status" value="1"/>
</dbReference>
<evidence type="ECO:0000256" key="1">
    <source>
        <dbReference type="ARBA" id="ARBA00004141"/>
    </source>
</evidence>
<gene>
    <name evidence="9" type="ORF">UA08_01150</name>
</gene>
<evidence type="ECO:0000259" key="8">
    <source>
        <dbReference type="Pfam" id="PF20684"/>
    </source>
</evidence>
<evidence type="ECO:0000256" key="2">
    <source>
        <dbReference type="ARBA" id="ARBA00022692"/>
    </source>
</evidence>
<feature type="domain" description="Rhodopsin" evidence="8">
    <location>
        <begin position="50"/>
        <end position="281"/>
    </location>
</feature>
<dbReference type="EMBL" id="LFMY01000002">
    <property type="protein sequence ID" value="OKL62698.1"/>
    <property type="molecule type" value="Genomic_DNA"/>
</dbReference>
<reference evidence="9 10" key="1">
    <citation type="submission" date="2015-06" db="EMBL/GenBank/DDBJ databases">
        <title>Talaromyces atroroseus IBT 11181 draft genome.</title>
        <authorList>
            <person name="Rasmussen K.B."/>
            <person name="Rasmussen S."/>
            <person name="Petersen B."/>
            <person name="Sicheritz-Ponten T."/>
            <person name="Mortensen U.H."/>
            <person name="Thrane U."/>
        </authorList>
    </citation>
    <scope>NUCLEOTIDE SEQUENCE [LARGE SCALE GENOMIC DNA]</scope>
    <source>
        <strain evidence="9 10">IBT 11181</strain>
    </source>
</reference>
<dbReference type="GO" id="GO:0016020">
    <property type="term" value="C:membrane"/>
    <property type="evidence" value="ECO:0007669"/>
    <property type="project" value="UniProtKB-SubCell"/>
</dbReference>
<dbReference type="AlphaFoldDB" id="A0A1Q5QA68"/>
<evidence type="ECO:0000256" key="3">
    <source>
        <dbReference type="ARBA" id="ARBA00022989"/>
    </source>
</evidence>
<evidence type="ECO:0000256" key="6">
    <source>
        <dbReference type="SAM" id="MobiDB-lite"/>
    </source>
</evidence>
<dbReference type="Pfam" id="PF20684">
    <property type="entry name" value="Fung_rhodopsin"/>
    <property type="match status" value="1"/>
</dbReference>
<proteinExistence type="inferred from homology"/>
<dbReference type="GeneID" id="31000905"/>
<dbReference type="InterPro" id="IPR049326">
    <property type="entry name" value="Rhodopsin_dom_fungi"/>
</dbReference>
<feature type="region of interest" description="Disordered" evidence="6">
    <location>
        <begin position="1"/>
        <end position="22"/>
    </location>
</feature>
<keyword evidence="3 7" id="KW-1133">Transmembrane helix</keyword>
<dbReference type="RefSeq" id="XP_020122819.1">
    <property type="nucleotide sequence ID" value="XM_020261003.1"/>
</dbReference>
<feature type="transmembrane region" description="Helical" evidence="7">
    <location>
        <begin position="31"/>
        <end position="53"/>
    </location>
</feature>
<dbReference type="Proteomes" id="UP000214365">
    <property type="component" value="Unassembled WGS sequence"/>
</dbReference>
<feature type="compositionally biased region" description="Basic and acidic residues" evidence="6">
    <location>
        <begin position="297"/>
        <end position="306"/>
    </location>
</feature>
<feature type="transmembrane region" description="Helical" evidence="7">
    <location>
        <begin position="210"/>
        <end position="231"/>
    </location>
</feature>
<evidence type="ECO:0000256" key="5">
    <source>
        <dbReference type="ARBA" id="ARBA00038359"/>
    </source>
</evidence>
<sequence length="345" mass="37848">MATSISPNTPAGEPPPGEVSNFVNPPSQEGAIIALEAVFITLMMLAVAVRMWVRLGPGPRKNWRVDDTTCVLAAIGSIVHMIVYTQSFPRGFGRHLWDIRAITLLDPSSSRVCNDPASHHRLFTNIEEQILSANGIVYPWVICFAKVSILLLYIRLFWVERTVVIAAWLGIVIDSMLYTAFIGLGIGGLLKCASLTELDSSYCKFNEDGMVMFTSVVNVVTDFYVLLLPVYPVSQLKLNPQKWIGIACVFGSGLAACATSLARLINFAIHQRSSDTLWVQGVNAKYTSSRMSNSYNLEEHPNRKTQDPIQGDTFETGAKHQASDVISLRSGNTFHDAPVSPVSGL</sequence>
<keyword evidence="2 7" id="KW-0812">Transmembrane</keyword>
<feature type="transmembrane region" description="Helical" evidence="7">
    <location>
        <begin position="137"/>
        <end position="158"/>
    </location>
</feature>
<organism evidence="9 10">
    <name type="scientific">Talaromyces atroroseus</name>
    <dbReference type="NCBI Taxonomy" id="1441469"/>
    <lineage>
        <taxon>Eukaryota</taxon>
        <taxon>Fungi</taxon>
        <taxon>Dikarya</taxon>
        <taxon>Ascomycota</taxon>
        <taxon>Pezizomycotina</taxon>
        <taxon>Eurotiomycetes</taxon>
        <taxon>Eurotiomycetidae</taxon>
        <taxon>Eurotiales</taxon>
        <taxon>Trichocomaceae</taxon>
        <taxon>Talaromyces</taxon>
        <taxon>Talaromyces sect. Trachyspermi</taxon>
    </lineage>
</organism>
<feature type="transmembrane region" description="Helical" evidence="7">
    <location>
        <begin position="243"/>
        <end position="265"/>
    </location>
</feature>
<dbReference type="PANTHER" id="PTHR33048:SF158">
    <property type="entry name" value="MEMBRANE PROTEIN PTH11-LIKE, PUTATIVE-RELATED"/>
    <property type="match status" value="1"/>
</dbReference>
<name>A0A1Q5QA68_TALAT</name>
<evidence type="ECO:0000313" key="9">
    <source>
        <dbReference type="EMBL" id="OKL62698.1"/>
    </source>
</evidence>
<dbReference type="OrthoDB" id="4224057at2759"/>
<evidence type="ECO:0000256" key="7">
    <source>
        <dbReference type="SAM" id="Phobius"/>
    </source>
</evidence>
<dbReference type="InterPro" id="IPR052337">
    <property type="entry name" value="SAT4-like"/>
</dbReference>